<accession>A0ABW4ICV6</accession>
<protein>
    <submittedName>
        <fullName evidence="2">Glycosyltransferase family 2 protein</fullName>
    </submittedName>
</protein>
<dbReference type="Gene3D" id="3.90.550.10">
    <property type="entry name" value="Spore Coat Polysaccharide Biosynthesis Protein SpsA, Chain A"/>
    <property type="match status" value="1"/>
</dbReference>
<dbReference type="CDD" id="cd04179">
    <property type="entry name" value="DPM_DPG-synthase_like"/>
    <property type="match status" value="1"/>
</dbReference>
<name>A0ABW4ICV6_9SPHI</name>
<sequence>MTKKVLVIIPCYNEEISLPGVIDAIRQLEIIEKYEIIPLVINDCSKDETLSVARSLGIKTIDLSCNLGIGGAVQTGLKYAYLYNFDLAVQMDGDGQHPAVELEKLLQAYEVSAVDIVIGSRFIDKQGFQSSFMRRIGIRYFYFLNKLLTGKPIYDSTSGFRLLGKRAIEAGAFSYPDDYPEPESLVIFSKLGLTIKEIPVLMNSRTGGVSSISNSRSIYYSVKVTLAMIYSYIRKPR</sequence>
<proteinExistence type="predicted"/>
<evidence type="ECO:0000313" key="2">
    <source>
        <dbReference type="EMBL" id="MFD1630252.1"/>
    </source>
</evidence>
<dbReference type="SUPFAM" id="SSF53448">
    <property type="entry name" value="Nucleotide-diphospho-sugar transferases"/>
    <property type="match status" value="1"/>
</dbReference>
<dbReference type="InterPro" id="IPR001173">
    <property type="entry name" value="Glyco_trans_2-like"/>
</dbReference>
<dbReference type="PANTHER" id="PTHR48090:SF7">
    <property type="entry name" value="RFBJ PROTEIN"/>
    <property type="match status" value="1"/>
</dbReference>
<keyword evidence="3" id="KW-1185">Reference proteome</keyword>
<dbReference type="Proteomes" id="UP001597118">
    <property type="component" value="Unassembled WGS sequence"/>
</dbReference>
<dbReference type="Pfam" id="PF00535">
    <property type="entry name" value="Glycos_transf_2"/>
    <property type="match status" value="1"/>
</dbReference>
<reference evidence="3" key="1">
    <citation type="journal article" date="2019" name="Int. J. Syst. Evol. Microbiol.">
        <title>The Global Catalogue of Microorganisms (GCM) 10K type strain sequencing project: providing services to taxonomists for standard genome sequencing and annotation.</title>
        <authorList>
            <consortium name="The Broad Institute Genomics Platform"/>
            <consortium name="The Broad Institute Genome Sequencing Center for Infectious Disease"/>
            <person name="Wu L."/>
            <person name="Ma J."/>
        </authorList>
    </citation>
    <scope>NUCLEOTIDE SEQUENCE [LARGE SCALE GENOMIC DNA]</scope>
    <source>
        <strain evidence="3">CCUG 53762</strain>
    </source>
</reference>
<dbReference type="InterPro" id="IPR050256">
    <property type="entry name" value="Glycosyltransferase_2"/>
</dbReference>
<dbReference type="InterPro" id="IPR029044">
    <property type="entry name" value="Nucleotide-diphossugar_trans"/>
</dbReference>
<comment type="caution">
    <text evidence="2">The sequence shown here is derived from an EMBL/GenBank/DDBJ whole genome shotgun (WGS) entry which is preliminary data.</text>
</comment>
<dbReference type="RefSeq" id="WP_379662628.1">
    <property type="nucleotide sequence ID" value="NZ_JBHUDG010000015.1"/>
</dbReference>
<dbReference type="EMBL" id="JBHUDG010000015">
    <property type="protein sequence ID" value="MFD1630252.1"/>
    <property type="molecule type" value="Genomic_DNA"/>
</dbReference>
<feature type="domain" description="Glycosyltransferase 2-like" evidence="1">
    <location>
        <begin position="7"/>
        <end position="169"/>
    </location>
</feature>
<evidence type="ECO:0000259" key="1">
    <source>
        <dbReference type="Pfam" id="PF00535"/>
    </source>
</evidence>
<evidence type="ECO:0000313" key="3">
    <source>
        <dbReference type="Proteomes" id="UP001597118"/>
    </source>
</evidence>
<gene>
    <name evidence="2" type="ORF">ACFSAH_10210</name>
</gene>
<dbReference type="PANTHER" id="PTHR48090">
    <property type="entry name" value="UNDECAPRENYL-PHOSPHATE 4-DEOXY-4-FORMAMIDO-L-ARABINOSE TRANSFERASE-RELATED"/>
    <property type="match status" value="1"/>
</dbReference>
<organism evidence="2 3">
    <name type="scientific">Pseudopedobacter beijingensis</name>
    <dbReference type="NCBI Taxonomy" id="1207056"/>
    <lineage>
        <taxon>Bacteria</taxon>
        <taxon>Pseudomonadati</taxon>
        <taxon>Bacteroidota</taxon>
        <taxon>Sphingobacteriia</taxon>
        <taxon>Sphingobacteriales</taxon>
        <taxon>Sphingobacteriaceae</taxon>
        <taxon>Pseudopedobacter</taxon>
    </lineage>
</organism>